<evidence type="ECO:0000313" key="1">
    <source>
        <dbReference type="EMBL" id="EDM16840.1"/>
    </source>
</evidence>
<name>A6IG58_RAT</name>
<protein>
    <submittedName>
        <fullName evidence="1">RCG63704</fullName>
    </submittedName>
</protein>
<gene>
    <name evidence="1" type="ORF">rCG_63704</name>
</gene>
<reference evidence="1 2" key="1">
    <citation type="submission" date="2005-09" db="EMBL/GenBank/DDBJ databases">
        <authorList>
            <person name="Mural R.J."/>
            <person name="Li P.W."/>
            <person name="Adams M.D."/>
            <person name="Amanatides P.G."/>
            <person name="Baden-Tillson H."/>
            <person name="Barnstead M."/>
            <person name="Chin S.H."/>
            <person name="Dew I."/>
            <person name="Evans C.A."/>
            <person name="Ferriera S."/>
            <person name="Flanigan M."/>
            <person name="Fosler C."/>
            <person name="Glodek A."/>
            <person name="Gu Z."/>
            <person name="Holt R.A."/>
            <person name="Jennings D."/>
            <person name="Kraft C.L."/>
            <person name="Lu F."/>
            <person name="Nguyen T."/>
            <person name="Nusskern D.R."/>
            <person name="Pfannkoch C.M."/>
            <person name="Sitter C."/>
            <person name="Sutton G.G."/>
            <person name="Venter J.C."/>
            <person name="Wang Z."/>
            <person name="Woodage T."/>
            <person name="Zheng X.H."/>
            <person name="Zhong F."/>
        </authorList>
    </citation>
    <scope>NUCLEOTIDE SEQUENCE [LARGE SCALE GENOMIC DNA]</scope>
    <source>
        <strain>BN</strain>
        <strain evidence="2">Sprague-Dawley</strain>
    </source>
</reference>
<accession>A6IG58</accession>
<dbReference type="EMBL" id="CH473960">
    <property type="protein sequence ID" value="EDM16840.1"/>
    <property type="molecule type" value="Genomic_DNA"/>
</dbReference>
<dbReference type="AlphaFoldDB" id="A6IG58"/>
<dbReference type="Proteomes" id="UP000234681">
    <property type="component" value="Chromosome 7"/>
</dbReference>
<proteinExistence type="predicted"/>
<evidence type="ECO:0000313" key="2">
    <source>
        <dbReference type="Proteomes" id="UP000234681"/>
    </source>
</evidence>
<organism evidence="1 2">
    <name type="scientific">Rattus norvegicus</name>
    <name type="common">Rat</name>
    <dbReference type="NCBI Taxonomy" id="10116"/>
    <lineage>
        <taxon>Eukaryota</taxon>
        <taxon>Metazoa</taxon>
        <taxon>Chordata</taxon>
        <taxon>Craniata</taxon>
        <taxon>Vertebrata</taxon>
        <taxon>Euteleostomi</taxon>
        <taxon>Mammalia</taxon>
        <taxon>Eutheria</taxon>
        <taxon>Euarchontoglires</taxon>
        <taxon>Glires</taxon>
        <taxon>Rodentia</taxon>
        <taxon>Myomorpha</taxon>
        <taxon>Muroidea</taxon>
        <taxon>Muridae</taxon>
        <taxon>Murinae</taxon>
        <taxon>Rattus</taxon>
    </lineage>
</organism>
<sequence length="116" mass="13559">MSFRKDEIILDCRGSAQTHSHFLKRRKEKKRERVSSYVFLWEVPLSHFQWLLLGSCPRMSLHFSVSSCPSLNIQDQIHPKGPLERGSFHICETVLLGLLWNLLKDEAKQPDRATRN</sequence>